<dbReference type="RefSeq" id="WP_268076005.1">
    <property type="nucleotide sequence ID" value="NZ_CP109965.1"/>
</dbReference>
<dbReference type="EMBL" id="CP109965">
    <property type="protein sequence ID" value="WAJ71485.1"/>
    <property type="molecule type" value="Genomic_DNA"/>
</dbReference>
<sequence>MQALDLLLNRSSYNKLICPAPEGEQLTQILKAGMRAPDHGNLSPWQFIVFKDKGLNDLGEIYAEAAEQDALSADKIEKAKNMPSRAPLVIAVIAKVQAEHKIPEIEQVIAAGCCVQAMQMAAVAQGFQGIWRTGAYAYHPHVKKQFKLAEQDLIVGYLYLGTAENEAPIKPEKDLSAHLQYW</sequence>
<evidence type="ECO:0000256" key="8">
    <source>
        <dbReference type="PIRNR" id="PIRNR000232"/>
    </source>
</evidence>
<evidence type="ECO:0000313" key="11">
    <source>
        <dbReference type="Proteomes" id="UP001163726"/>
    </source>
</evidence>
<dbReference type="NCBIfam" id="NF008088">
    <property type="entry name" value="PRK10828.1"/>
    <property type="match status" value="1"/>
</dbReference>
<evidence type="ECO:0000256" key="3">
    <source>
        <dbReference type="ARBA" id="ARBA00022630"/>
    </source>
</evidence>
<evidence type="ECO:0000259" key="9">
    <source>
        <dbReference type="Pfam" id="PF00881"/>
    </source>
</evidence>
<dbReference type="CDD" id="cd02135">
    <property type="entry name" value="YdjA-like"/>
    <property type="match status" value="1"/>
</dbReference>
<evidence type="ECO:0000256" key="6">
    <source>
        <dbReference type="ARBA" id="ARBA00023002"/>
    </source>
</evidence>
<dbReference type="Pfam" id="PF00881">
    <property type="entry name" value="Nitroreductase"/>
    <property type="match status" value="1"/>
</dbReference>
<keyword evidence="6 8" id="KW-0560">Oxidoreductase</keyword>
<keyword evidence="5 8" id="KW-0521">NADP</keyword>
<feature type="domain" description="Nitroreductase" evidence="9">
    <location>
        <begin position="22"/>
        <end position="161"/>
    </location>
</feature>
<dbReference type="InterPro" id="IPR029479">
    <property type="entry name" value="Nitroreductase"/>
</dbReference>
<evidence type="ECO:0000256" key="2">
    <source>
        <dbReference type="ARBA" id="ARBA00007118"/>
    </source>
</evidence>
<keyword evidence="7 8" id="KW-0520">NAD</keyword>
<dbReference type="Proteomes" id="UP001163726">
    <property type="component" value="Chromosome"/>
</dbReference>
<keyword evidence="11" id="KW-1185">Reference proteome</keyword>
<comment type="cofactor">
    <cofactor evidence="1 8">
        <name>FMN</name>
        <dbReference type="ChEBI" id="CHEBI:58210"/>
    </cofactor>
</comment>
<accession>A0ABY7ASJ7</accession>
<dbReference type="Gene3D" id="3.40.109.10">
    <property type="entry name" value="NADH Oxidase"/>
    <property type="match status" value="1"/>
</dbReference>
<dbReference type="PANTHER" id="PTHR43821">
    <property type="entry name" value="NAD(P)H NITROREDUCTASE YDJA-RELATED"/>
    <property type="match status" value="1"/>
</dbReference>
<dbReference type="InterPro" id="IPR026021">
    <property type="entry name" value="YdjA-like"/>
</dbReference>
<evidence type="ECO:0000313" key="10">
    <source>
        <dbReference type="EMBL" id="WAJ71485.1"/>
    </source>
</evidence>
<gene>
    <name evidence="10" type="ORF">OLW01_06720</name>
</gene>
<proteinExistence type="inferred from homology"/>
<evidence type="ECO:0000256" key="7">
    <source>
        <dbReference type="ARBA" id="ARBA00023027"/>
    </source>
</evidence>
<comment type="similarity">
    <text evidence="2 8">Belongs to the nitroreductase family.</text>
</comment>
<dbReference type="InterPro" id="IPR000415">
    <property type="entry name" value="Nitroreductase-like"/>
</dbReference>
<dbReference type="SUPFAM" id="SSF55469">
    <property type="entry name" value="FMN-dependent nitroreductase-like"/>
    <property type="match status" value="1"/>
</dbReference>
<dbReference type="PANTHER" id="PTHR43821:SF1">
    <property type="entry name" value="NAD(P)H NITROREDUCTASE YDJA-RELATED"/>
    <property type="match status" value="1"/>
</dbReference>
<evidence type="ECO:0000256" key="1">
    <source>
        <dbReference type="ARBA" id="ARBA00001917"/>
    </source>
</evidence>
<keyword evidence="4 8" id="KW-0288">FMN</keyword>
<dbReference type="EC" id="1.-.-.-" evidence="8"/>
<evidence type="ECO:0000256" key="4">
    <source>
        <dbReference type="ARBA" id="ARBA00022643"/>
    </source>
</evidence>
<evidence type="ECO:0000256" key="5">
    <source>
        <dbReference type="ARBA" id="ARBA00022857"/>
    </source>
</evidence>
<keyword evidence="3 8" id="KW-0285">Flavoprotein</keyword>
<name>A0ABY7ASJ7_9ALTE</name>
<organism evidence="10 11">
    <name type="scientific">Catenovulum adriaticum</name>
    <dbReference type="NCBI Taxonomy" id="2984846"/>
    <lineage>
        <taxon>Bacteria</taxon>
        <taxon>Pseudomonadati</taxon>
        <taxon>Pseudomonadota</taxon>
        <taxon>Gammaproteobacteria</taxon>
        <taxon>Alteromonadales</taxon>
        <taxon>Alteromonadaceae</taxon>
        <taxon>Catenovulum</taxon>
    </lineage>
</organism>
<dbReference type="PIRSF" id="PIRSF000232">
    <property type="entry name" value="YdjA"/>
    <property type="match status" value="1"/>
</dbReference>
<protein>
    <recommendedName>
        <fullName evidence="8">Putative NAD(P)H nitroreductase</fullName>
        <ecNumber evidence="8">1.-.-.-</ecNumber>
    </recommendedName>
</protein>
<dbReference type="InterPro" id="IPR052530">
    <property type="entry name" value="NAD(P)H_nitroreductase"/>
</dbReference>
<reference evidence="10" key="1">
    <citation type="submission" date="2022-10" db="EMBL/GenBank/DDBJ databases">
        <title>Catenovulum adriacola sp. nov. isolated in the Harbour of Susak.</title>
        <authorList>
            <person name="Schoch T."/>
            <person name="Reich S.J."/>
            <person name="Stoeferle S."/>
            <person name="Flaiz M."/>
            <person name="Kazda M."/>
            <person name="Riedel C.U."/>
            <person name="Duerre P."/>
        </authorList>
    </citation>
    <scope>NUCLEOTIDE SEQUENCE</scope>
    <source>
        <strain evidence="10">TS8</strain>
    </source>
</reference>